<reference evidence="2 3" key="1">
    <citation type="journal article" date="2024" name="Ann. Entomol. Soc. Am.">
        <title>Genomic analyses of the southern and eastern yellowjacket wasps (Hymenoptera: Vespidae) reveal evolutionary signatures of social life.</title>
        <authorList>
            <person name="Catto M.A."/>
            <person name="Caine P.B."/>
            <person name="Orr S.E."/>
            <person name="Hunt B.G."/>
            <person name="Goodisman M.A.D."/>
        </authorList>
    </citation>
    <scope>NUCLEOTIDE SEQUENCE [LARGE SCALE GENOMIC DNA]</scope>
    <source>
        <strain evidence="2">232</strain>
        <tissue evidence="2">Head and thorax</tissue>
    </source>
</reference>
<feature type="compositionally biased region" description="Acidic residues" evidence="1">
    <location>
        <begin position="189"/>
        <end position="198"/>
    </location>
</feature>
<organism evidence="2 3">
    <name type="scientific">Vespula maculifrons</name>
    <name type="common">Eastern yellow jacket</name>
    <name type="synonym">Wasp</name>
    <dbReference type="NCBI Taxonomy" id="7453"/>
    <lineage>
        <taxon>Eukaryota</taxon>
        <taxon>Metazoa</taxon>
        <taxon>Ecdysozoa</taxon>
        <taxon>Arthropoda</taxon>
        <taxon>Hexapoda</taxon>
        <taxon>Insecta</taxon>
        <taxon>Pterygota</taxon>
        <taxon>Neoptera</taxon>
        <taxon>Endopterygota</taxon>
        <taxon>Hymenoptera</taxon>
        <taxon>Apocrita</taxon>
        <taxon>Aculeata</taxon>
        <taxon>Vespoidea</taxon>
        <taxon>Vespidae</taxon>
        <taxon>Vespinae</taxon>
        <taxon>Vespula</taxon>
    </lineage>
</organism>
<evidence type="ECO:0000313" key="3">
    <source>
        <dbReference type="Proteomes" id="UP001607303"/>
    </source>
</evidence>
<keyword evidence="3" id="KW-1185">Reference proteome</keyword>
<gene>
    <name evidence="2" type="ORF">V1477_000866</name>
</gene>
<name>A0ABD2D048_VESMC</name>
<protein>
    <submittedName>
        <fullName evidence="2">Uncharacterized protein</fullName>
    </submittedName>
</protein>
<dbReference type="AlphaFoldDB" id="A0ABD2D048"/>
<proteinExistence type="predicted"/>
<comment type="caution">
    <text evidence="2">The sequence shown here is derived from an EMBL/GenBank/DDBJ whole genome shotgun (WGS) entry which is preliminary data.</text>
</comment>
<evidence type="ECO:0000313" key="2">
    <source>
        <dbReference type="EMBL" id="KAL2750763.1"/>
    </source>
</evidence>
<evidence type="ECO:0000256" key="1">
    <source>
        <dbReference type="SAM" id="MobiDB-lite"/>
    </source>
</evidence>
<dbReference type="Proteomes" id="UP001607303">
    <property type="component" value="Unassembled WGS sequence"/>
</dbReference>
<dbReference type="EMBL" id="JAYRBN010000008">
    <property type="protein sequence ID" value="KAL2750763.1"/>
    <property type="molecule type" value="Genomic_DNA"/>
</dbReference>
<feature type="region of interest" description="Disordered" evidence="1">
    <location>
        <begin position="189"/>
        <end position="213"/>
    </location>
</feature>
<sequence>MDWLVSLRALELALSEAHPNDKANIQLPIQRYDEAYGSRYITTCRWKIFHRRWRENFVPKEIRDLRNENQPTDHNFLMILLRRKRIIRGLSCIPNDACREDRISRQPKRRTVRPGLPLDLHAPPDSENLSNFHARLRLVPRSIYFIGKICKYSNITRFICISNRLISIPEVINRIAIWIYEDLSYHDDDGDDDDDDNDNPPGESGHNHHRGKCTEHCTGRKWYKRHGDDGKQWRGAIIFHTLCGVIVI</sequence>
<accession>A0ABD2D048</accession>